<dbReference type="InterPro" id="IPR016193">
    <property type="entry name" value="Cytidine_deaminase-like"/>
</dbReference>
<evidence type="ECO:0000313" key="6">
    <source>
        <dbReference type="Proteomes" id="UP000178068"/>
    </source>
</evidence>
<name>A0A1G1WSW5_9BACT</name>
<reference evidence="5 6" key="1">
    <citation type="journal article" date="2016" name="Nat. Commun.">
        <title>Thousands of microbial genomes shed light on interconnected biogeochemical processes in an aquifer system.</title>
        <authorList>
            <person name="Anantharaman K."/>
            <person name="Brown C.T."/>
            <person name="Hug L.A."/>
            <person name="Sharon I."/>
            <person name="Castelle C.J."/>
            <person name="Probst A.J."/>
            <person name="Thomas B.C."/>
            <person name="Singh A."/>
            <person name="Wilkins M.J."/>
            <person name="Karaoz U."/>
            <person name="Brodie E.L."/>
            <person name="Williams K.H."/>
            <person name="Hubbard S.S."/>
            <person name="Banfield J.F."/>
        </authorList>
    </citation>
    <scope>NUCLEOTIDE SEQUENCE [LARGE SCALE GENOMIC DNA]</scope>
</reference>
<evidence type="ECO:0000256" key="3">
    <source>
        <dbReference type="SAM" id="Phobius"/>
    </source>
</evidence>
<comment type="caution">
    <text evidence="5">The sequence shown here is derived from an EMBL/GenBank/DDBJ whole genome shotgun (WGS) entry which is preliminary data.</text>
</comment>
<protein>
    <recommendedName>
        <fullName evidence="4">CMP/dCMP-type deaminase domain-containing protein</fullName>
    </recommendedName>
</protein>
<dbReference type="PROSITE" id="PS51747">
    <property type="entry name" value="CYT_DCMP_DEAMINASES_2"/>
    <property type="match status" value="1"/>
</dbReference>
<evidence type="ECO:0000256" key="2">
    <source>
        <dbReference type="ARBA" id="ARBA00022833"/>
    </source>
</evidence>
<dbReference type="AlphaFoldDB" id="A0A1G1WSW5"/>
<dbReference type="Proteomes" id="UP000178068">
    <property type="component" value="Unassembled WGS sequence"/>
</dbReference>
<dbReference type="STRING" id="1802603.A3F35_01755"/>
<dbReference type="PANTHER" id="PTHR11079:SF161">
    <property type="entry name" value="CMP_DCMP-TYPE DEAMINASE DOMAIN-CONTAINING PROTEIN"/>
    <property type="match status" value="1"/>
</dbReference>
<evidence type="ECO:0000256" key="1">
    <source>
        <dbReference type="ARBA" id="ARBA00022723"/>
    </source>
</evidence>
<dbReference type="GO" id="GO:0006152">
    <property type="term" value="P:purine nucleoside catabolic process"/>
    <property type="evidence" value="ECO:0007669"/>
    <property type="project" value="TreeGrafter"/>
</dbReference>
<dbReference type="GO" id="GO:0047974">
    <property type="term" value="F:guanosine deaminase activity"/>
    <property type="evidence" value="ECO:0007669"/>
    <property type="project" value="TreeGrafter"/>
</dbReference>
<accession>A0A1G1WSW5</accession>
<dbReference type="CDD" id="cd01285">
    <property type="entry name" value="nucleoside_deaminase"/>
    <property type="match status" value="1"/>
</dbReference>
<sequence>MNQDEKFMRIAVEEAKLTRGPKRFGAVVVKDGEVVSKAHTTTHEKEDPTQHAEILAISEATRRLKSRRLTGCVVYASCEPCMMCVGAILWARINELVYAMSREDSFEAFTDSSHWHMGIDELIPKGFVVRKGILRQEAKEVFQTKSS</sequence>
<dbReference type="EMBL" id="MHCZ01000003">
    <property type="protein sequence ID" value="OGY30430.1"/>
    <property type="molecule type" value="Genomic_DNA"/>
</dbReference>
<dbReference type="Pfam" id="PF00383">
    <property type="entry name" value="dCMP_cyt_deam_1"/>
    <property type="match status" value="1"/>
</dbReference>
<dbReference type="InterPro" id="IPR016192">
    <property type="entry name" value="APOBEC/CMP_deaminase_Zn-bd"/>
</dbReference>
<feature type="transmembrane region" description="Helical" evidence="3">
    <location>
        <begin position="72"/>
        <end position="93"/>
    </location>
</feature>
<dbReference type="PROSITE" id="PS00903">
    <property type="entry name" value="CYT_DCMP_DEAMINASES_1"/>
    <property type="match status" value="1"/>
</dbReference>
<dbReference type="GO" id="GO:0008270">
    <property type="term" value="F:zinc ion binding"/>
    <property type="evidence" value="ECO:0007669"/>
    <property type="project" value="InterPro"/>
</dbReference>
<keyword evidence="3" id="KW-0472">Membrane</keyword>
<feature type="domain" description="CMP/dCMP-type deaminase" evidence="4">
    <location>
        <begin position="2"/>
        <end position="130"/>
    </location>
</feature>
<keyword evidence="1" id="KW-0479">Metal-binding</keyword>
<dbReference type="InterPro" id="IPR002125">
    <property type="entry name" value="CMP_dCMP_dom"/>
</dbReference>
<keyword evidence="2" id="KW-0862">Zinc</keyword>
<organism evidence="5 6">
    <name type="scientific">Candidatus Woykebacteria bacterium RIFCSPHIGHO2_12_FULL_45_10</name>
    <dbReference type="NCBI Taxonomy" id="1802603"/>
    <lineage>
        <taxon>Bacteria</taxon>
        <taxon>Candidatus Woykeibacteriota</taxon>
    </lineage>
</organism>
<gene>
    <name evidence="5" type="ORF">A3F35_01755</name>
</gene>
<dbReference type="Gene3D" id="3.40.140.10">
    <property type="entry name" value="Cytidine Deaminase, domain 2"/>
    <property type="match status" value="1"/>
</dbReference>
<evidence type="ECO:0000259" key="4">
    <source>
        <dbReference type="PROSITE" id="PS51747"/>
    </source>
</evidence>
<proteinExistence type="predicted"/>
<keyword evidence="3" id="KW-0812">Transmembrane</keyword>
<dbReference type="SUPFAM" id="SSF53927">
    <property type="entry name" value="Cytidine deaminase-like"/>
    <property type="match status" value="1"/>
</dbReference>
<dbReference type="PANTHER" id="PTHR11079">
    <property type="entry name" value="CYTOSINE DEAMINASE FAMILY MEMBER"/>
    <property type="match status" value="1"/>
</dbReference>
<evidence type="ECO:0000313" key="5">
    <source>
        <dbReference type="EMBL" id="OGY30430.1"/>
    </source>
</evidence>
<keyword evidence="3" id="KW-1133">Transmembrane helix</keyword>